<comment type="caution">
    <text evidence="1">The sequence shown here is derived from an EMBL/GenBank/DDBJ whole genome shotgun (WGS) entry which is preliminary data.</text>
</comment>
<dbReference type="Proteomes" id="UP000030491">
    <property type="component" value="Unassembled WGS sequence"/>
</dbReference>
<dbReference type="Gene3D" id="3.40.50.150">
    <property type="entry name" value="Vaccinia Virus protein VP39"/>
    <property type="match status" value="1"/>
</dbReference>
<dbReference type="Pfam" id="PF13489">
    <property type="entry name" value="Methyltransf_23"/>
    <property type="match status" value="1"/>
</dbReference>
<protein>
    <submittedName>
        <fullName evidence="1">SAM-dependent methyltransferase</fullName>
        <ecNumber evidence="1">2.1.1.-</ecNumber>
    </submittedName>
</protein>
<dbReference type="EC" id="2.1.1.-" evidence="1"/>
<evidence type="ECO:0000313" key="2">
    <source>
        <dbReference type="Proteomes" id="UP000030491"/>
    </source>
</evidence>
<evidence type="ECO:0000313" key="1">
    <source>
        <dbReference type="EMBL" id="KGF93197.1"/>
    </source>
</evidence>
<organism evidence="1 2">
    <name type="scientific">Prochlorococcus marinus str. MIT 9116</name>
    <dbReference type="NCBI Taxonomy" id="167544"/>
    <lineage>
        <taxon>Bacteria</taxon>
        <taxon>Bacillati</taxon>
        <taxon>Cyanobacteriota</taxon>
        <taxon>Cyanophyceae</taxon>
        <taxon>Synechococcales</taxon>
        <taxon>Prochlorococcaceae</taxon>
        <taxon>Prochlorococcus</taxon>
    </lineage>
</organism>
<proteinExistence type="predicted"/>
<dbReference type="InterPro" id="IPR029063">
    <property type="entry name" value="SAM-dependent_MTases_sf"/>
</dbReference>
<dbReference type="AlphaFoldDB" id="A0A0A1ZUE3"/>
<name>A0A0A1ZUE3_PROMR</name>
<gene>
    <name evidence="1" type="ORF">EU93_0373</name>
</gene>
<reference evidence="2" key="1">
    <citation type="journal article" date="2014" name="Sci. Data">
        <title>Genomes of diverse isolates of the marine cyanobacterium Prochlorococcus.</title>
        <authorList>
            <person name="Biller S."/>
            <person name="Berube P."/>
            <person name="Thompson J."/>
            <person name="Kelly L."/>
            <person name="Roggensack S."/>
            <person name="Awad L."/>
            <person name="Roache-Johnson K."/>
            <person name="Ding H."/>
            <person name="Giovannoni S.J."/>
            <person name="Moore L.R."/>
            <person name="Chisholm S.W."/>
        </authorList>
    </citation>
    <scope>NUCLEOTIDE SEQUENCE [LARGE SCALE GENOMIC DNA]</scope>
</reference>
<dbReference type="EMBL" id="JNAJ01000004">
    <property type="protein sequence ID" value="KGF93197.1"/>
    <property type="molecule type" value="Genomic_DNA"/>
</dbReference>
<dbReference type="GO" id="GO:0032259">
    <property type="term" value="P:methylation"/>
    <property type="evidence" value="ECO:0007669"/>
    <property type="project" value="UniProtKB-KW"/>
</dbReference>
<sequence length="257" mass="29805">MIFILEIKSNKLKKDSFILKEFLENAFNLKSHLMEFFSMKESDLDGFLTNAKMNLANLHPGVALSDVSDFYTEIVGDRHVADLAAWHITSKDYISDTLKLQQRFSRNLVLDFGGGIGTHALANAMSSKVEHVFFVDINETNRSFVEYRAKKLGVNKKLTFCRTIKDTQISKFDTIVCLDVLEHLADPSSQIEIFNQIMDCDSIAIFNWYFYKGEKNEYPFHIDDNQIVERFFNTLQSKFLEVFHPILITTRAYKKIR</sequence>
<keyword evidence="1" id="KW-0489">Methyltransferase</keyword>
<dbReference type="GO" id="GO:0008168">
    <property type="term" value="F:methyltransferase activity"/>
    <property type="evidence" value="ECO:0007669"/>
    <property type="project" value="UniProtKB-KW"/>
</dbReference>
<dbReference type="SUPFAM" id="SSF53335">
    <property type="entry name" value="S-adenosyl-L-methionine-dependent methyltransferases"/>
    <property type="match status" value="1"/>
</dbReference>
<accession>A0A0A1ZUE3</accession>
<keyword evidence="1" id="KW-0808">Transferase</keyword>